<dbReference type="InterPro" id="IPR006406">
    <property type="entry name" value="Nic_PRibTrfase"/>
</dbReference>
<keyword evidence="10" id="KW-0808">Transferase</keyword>
<evidence type="ECO:0000259" key="9">
    <source>
        <dbReference type="Pfam" id="PF17767"/>
    </source>
</evidence>
<dbReference type="Proteomes" id="UP000176893">
    <property type="component" value="Unassembled WGS sequence"/>
</dbReference>
<feature type="domain" description="Nicotinate phosphoribosyltransferase N-terminal" evidence="9">
    <location>
        <begin position="18"/>
        <end position="143"/>
    </location>
</feature>
<evidence type="ECO:0000256" key="3">
    <source>
        <dbReference type="ARBA" id="ARBA00013236"/>
    </source>
</evidence>
<evidence type="ECO:0000313" key="11">
    <source>
        <dbReference type="Proteomes" id="UP000176893"/>
    </source>
</evidence>
<keyword evidence="5 7" id="KW-0436">Ligase</keyword>
<dbReference type="GO" id="GO:0016757">
    <property type="term" value="F:glycosyltransferase activity"/>
    <property type="evidence" value="ECO:0007669"/>
    <property type="project" value="UniProtKB-KW"/>
</dbReference>
<dbReference type="SUPFAM" id="SSF51690">
    <property type="entry name" value="Nicotinate/Quinolinate PRTase C-terminal domain-like"/>
    <property type="match status" value="1"/>
</dbReference>
<dbReference type="EC" id="6.3.4.21" evidence="3 7"/>
<evidence type="ECO:0000259" key="8">
    <source>
        <dbReference type="Pfam" id="PF04095"/>
    </source>
</evidence>
<gene>
    <name evidence="10" type="ORF">A2649_04085</name>
</gene>
<keyword evidence="6 7" id="KW-0662">Pyridine nucleotide biosynthesis</keyword>
<dbReference type="GO" id="GO:0034355">
    <property type="term" value="P:NAD+ biosynthetic process via the salvage pathway"/>
    <property type="evidence" value="ECO:0007669"/>
    <property type="project" value="TreeGrafter"/>
</dbReference>
<proteinExistence type="inferred from homology"/>
<dbReference type="AlphaFoldDB" id="A0A1F8EEM5"/>
<evidence type="ECO:0000256" key="5">
    <source>
        <dbReference type="ARBA" id="ARBA00022598"/>
    </source>
</evidence>
<protein>
    <recommendedName>
        <fullName evidence="3 7">Nicotinate phosphoribosyltransferase</fullName>
        <ecNumber evidence="3 7">6.3.4.21</ecNumber>
    </recommendedName>
</protein>
<dbReference type="InterPro" id="IPR036068">
    <property type="entry name" value="Nicotinate_pribotase-like_C"/>
</dbReference>
<dbReference type="UniPathway" id="UPA00253">
    <property type="reaction ID" value="UER00457"/>
</dbReference>
<dbReference type="Pfam" id="PF17767">
    <property type="entry name" value="NAPRTase_N"/>
    <property type="match status" value="1"/>
</dbReference>
<dbReference type="PIRSF" id="PIRSF000484">
    <property type="entry name" value="NAPRT"/>
    <property type="match status" value="1"/>
</dbReference>
<dbReference type="GO" id="GO:0004516">
    <property type="term" value="F:nicotinate phosphoribosyltransferase activity"/>
    <property type="evidence" value="ECO:0007669"/>
    <property type="project" value="UniProtKB-UniRule"/>
</dbReference>
<evidence type="ECO:0000256" key="6">
    <source>
        <dbReference type="ARBA" id="ARBA00022642"/>
    </source>
</evidence>
<evidence type="ECO:0000256" key="1">
    <source>
        <dbReference type="ARBA" id="ARBA00004952"/>
    </source>
</evidence>
<evidence type="ECO:0000256" key="4">
    <source>
        <dbReference type="ARBA" id="ARBA00022553"/>
    </source>
</evidence>
<organism evidence="10 11">
    <name type="scientific">Candidatus Yanofskybacteria bacterium RIFCSPHIGHO2_01_FULL_41_26</name>
    <dbReference type="NCBI Taxonomy" id="1802661"/>
    <lineage>
        <taxon>Bacteria</taxon>
        <taxon>Candidatus Yanofskyibacteriota</taxon>
    </lineage>
</organism>
<dbReference type="PANTHER" id="PTHR11098">
    <property type="entry name" value="NICOTINATE PHOSPHORIBOSYLTRANSFERASE"/>
    <property type="match status" value="1"/>
</dbReference>
<sequence length="433" mass="49798">MTYQLSAPDEHVVRSFFDTDFYKFTMGDFIFSNPNYANATVIFRLKCRTKNVKLGRVIPLKVLEMELDHAMQLKPTNSEIYYLRGMDVYGDRMLSEPYLQFLKTIELPPYKLNVTTDGDLELEFTGPWKSVTYWEIFALEIVNELYFRYLIKRHLTSPSERARYLMTGLSRFLDKVKIFKQYPNLTYSDFGTRRRASARHQEELVEIAANELPNQFKGTSNVYLANKLNLMPIGTSAHELSMVAAGLADITSNGDRDAIRASQHEVTDGWWKKFGFGLSIALTDTYGTRSVFETAPSELATDWKGTRHDSGDPLRYAEKTLQWYKRYGVNPQDKMIVFSDGRTVPTMIQALNYCRGKIKSTEGWGTNKTNDFEPRPDIGLIPLSLVVKPSSVNGRGLVKLSDNIAKAMGTPEDIERYKKYFDYDETYFEPCTY</sequence>
<keyword evidence="10" id="KW-0328">Glycosyltransferase</keyword>
<dbReference type="STRING" id="1802661.A2649_04085"/>
<accession>A0A1F8EEM5</accession>
<dbReference type="InterPro" id="IPR041525">
    <property type="entry name" value="N/Namide_PRibTrfase"/>
</dbReference>
<dbReference type="SUPFAM" id="SSF54675">
    <property type="entry name" value="Nicotinate/Quinolinate PRTase N-terminal domain-like"/>
    <property type="match status" value="1"/>
</dbReference>
<comment type="PTM">
    <text evidence="7">Transiently phosphorylated on a His residue during the reaction cycle. Phosphorylation strongly increases the affinity for substrates and increases the rate of nicotinate D-ribonucleotide production. Dephosphorylation regenerates the low-affinity form of the enzyme, leading to product release.</text>
</comment>
<dbReference type="NCBIfam" id="TIGR01514">
    <property type="entry name" value="NAPRTase"/>
    <property type="match status" value="1"/>
</dbReference>
<feature type="domain" description="Nicotinate/nicotinamide phosphoribosyltransferase" evidence="8">
    <location>
        <begin position="187"/>
        <end position="424"/>
    </location>
</feature>
<reference evidence="10 11" key="1">
    <citation type="journal article" date="2016" name="Nat. Commun.">
        <title>Thousands of microbial genomes shed light on interconnected biogeochemical processes in an aquifer system.</title>
        <authorList>
            <person name="Anantharaman K."/>
            <person name="Brown C.T."/>
            <person name="Hug L.A."/>
            <person name="Sharon I."/>
            <person name="Castelle C.J."/>
            <person name="Probst A.J."/>
            <person name="Thomas B.C."/>
            <person name="Singh A."/>
            <person name="Wilkins M.J."/>
            <person name="Karaoz U."/>
            <person name="Brodie E.L."/>
            <person name="Williams K.H."/>
            <person name="Hubbard S.S."/>
            <person name="Banfield J.F."/>
        </authorList>
    </citation>
    <scope>NUCLEOTIDE SEQUENCE [LARGE SCALE GENOMIC DNA]</scope>
</reference>
<comment type="function">
    <text evidence="7">Catalyzes the synthesis of beta-nicotinate D-ribonucleotide from nicotinate and 5-phospho-D-ribose 1-phosphate at the expense of ATP.</text>
</comment>
<comment type="similarity">
    <text evidence="2 7">Belongs to the NAPRTase family.</text>
</comment>
<keyword evidence="4" id="KW-0597">Phosphoprotein</keyword>
<dbReference type="InterPro" id="IPR040727">
    <property type="entry name" value="NAPRTase_N"/>
</dbReference>
<dbReference type="InterPro" id="IPR007229">
    <property type="entry name" value="Nic_PRibTrfase-Fam"/>
</dbReference>
<dbReference type="Pfam" id="PF04095">
    <property type="entry name" value="NAPRTase"/>
    <property type="match status" value="1"/>
</dbReference>
<comment type="caution">
    <text evidence="10">The sequence shown here is derived from an EMBL/GenBank/DDBJ whole genome shotgun (WGS) entry which is preliminary data.</text>
</comment>
<dbReference type="Gene3D" id="3.20.140.10">
    <property type="entry name" value="nicotinate phosphoribosyltransferase"/>
    <property type="match status" value="1"/>
</dbReference>
<dbReference type="EMBL" id="MGJB01000001">
    <property type="protein sequence ID" value="OGM99291.1"/>
    <property type="molecule type" value="Genomic_DNA"/>
</dbReference>
<comment type="pathway">
    <text evidence="1 7">Cofactor biosynthesis; NAD(+) biosynthesis; nicotinate D-ribonucleotide from nicotinate: step 1/1.</text>
</comment>
<evidence type="ECO:0000256" key="2">
    <source>
        <dbReference type="ARBA" id="ARBA00010897"/>
    </source>
</evidence>
<dbReference type="GO" id="GO:0005829">
    <property type="term" value="C:cytosol"/>
    <property type="evidence" value="ECO:0007669"/>
    <property type="project" value="TreeGrafter"/>
</dbReference>
<evidence type="ECO:0000256" key="7">
    <source>
        <dbReference type="RuleBase" id="RU003838"/>
    </source>
</evidence>
<dbReference type="PANTHER" id="PTHR11098:SF1">
    <property type="entry name" value="NICOTINATE PHOSPHORIBOSYLTRANSFERASE"/>
    <property type="match status" value="1"/>
</dbReference>
<evidence type="ECO:0000313" key="10">
    <source>
        <dbReference type="EMBL" id="OGM99291.1"/>
    </source>
</evidence>
<name>A0A1F8EEM5_9BACT</name>
<comment type="catalytic activity">
    <reaction evidence="7">
        <text>5-phospho-alpha-D-ribose 1-diphosphate + nicotinate + ATP + H2O = nicotinate beta-D-ribonucleotide + ADP + phosphate + diphosphate</text>
        <dbReference type="Rhea" id="RHEA:36163"/>
        <dbReference type="ChEBI" id="CHEBI:15377"/>
        <dbReference type="ChEBI" id="CHEBI:30616"/>
        <dbReference type="ChEBI" id="CHEBI:32544"/>
        <dbReference type="ChEBI" id="CHEBI:33019"/>
        <dbReference type="ChEBI" id="CHEBI:43474"/>
        <dbReference type="ChEBI" id="CHEBI:57502"/>
        <dbReference type="ChEBI" id="CHEBI:58017"/>
        <dbReference type="ChEBI" id="CHEBI:456216"/>
        <dbReference type="EC" id="6.3.4.21"/>
    </reaction>
</comment>